<keyword evidence="2" id="KW-0479">Metal-binding</keyword>
<evidence type="ECO:0000256" key="4">
    <source>
        <dbReference type="ARBA" id="ARBA00022833"/>
    </source>
</evidence>
<evidence type="ECO:0000313" key="7">
    <source>
        <dbReference type="EMBL" id="MCU6762292.1"/>
    </source>
</evidence>
<comment type="similarity">
    <text evidence="5">Belongs to the DAPG/phloretin hydrolase family.</text>
</comment>
<keyword evidence="8" id="KW-1185">Reference proteome</keyword>
<proteinExistence type="inferred from homology"/>
<reference evidence="7 8" key="1">
    <citation type="journal article" date="2021" name="ISME Commun">
        <title>Automated analysis of genomic sequences facilitates high-throughput and comprehensive description of bacteria.</title>
        <authorList>
            <person name="Hitch T.C.A."/>
        </authorList>
    </citation>
    <scope>NUCLEOTIDE SEQUENCE [LARGE SCALE GENOMIC DNA]</scope>
    <source>
        <strain evidence="7 8">Sanger_109</strain>
    </source>
</reference>
<comment type="cofactor">
    <cofactor evidence="1">
        <name>Zn(2+)</name>
        <dbReference type="ChEBI" id="CHEBI:29105"/>
    </cofactor>
</comment>
<dbReference type="GO" id="GO:0016787">
    <property type="term" value="F:hydrolase activity"/>
    <property type="evidence" value="ECO:0007669"/>
    <property type="project" value="UniProtKB-KW"/>
</dbReference>
<protein>
    <submittedName>
        <fullName evidence="7">Phloretin hydrolase</fullName>
    </submittedName>
</protein>
<keyword evidence="4" id="KW-0862">Zinc</keyword>
<dbReference type="Proteomes" id="UP001652442">
    <property type="component" value="Unassembled WGS sequence"/>
</dbReference>
<dbReference type="RefSeq" id="WP_158425008.1">
    <property type="nucleotide sequence ID" value="NZ_JAOQJQ010000003.1"/>
</dbReference>
<dbReference type="EMBL" id="JAOQJQ010000003">
    <property type="protein sequence ID" value="MCU6762292.1"/>
    <property type="molecule type" value="Genomic_DNA"/>
</dbReference>
<organism evidence="7 8">
    <name type="scientific">Brotonthovivens ammoniilytica</name>
    <dbReference type="NCBI Taxonomy" id="2981725"/>
    <lineage>
        <taxon>Bacteria</taxon>
        <taxon>Bacillati</taxon>
        <taxon>Bacillota</taxon>
        <taxon>Clostridia</taxon>
        <taxon>Lachnospirales</taxon>
        <taxon>Lachnospiraceae</taxon>
        <taxon>Brotonthovivens</taxon>
    </lineage>
</organism>
<dbReference type="InterPro" id="IPR041526">
    <property type="entry name" value="DAPG_hydrolase"/>
</dbReference>
<comment type="caution">
    <text evidence="7">The sequence shown here is derived from an EMBL/GenBank/DDBJ whole genome shotgun (WGS) entry which is preliminary data.</text>
</comment>
<evidence type="ECO:0000256" key="1">
    <source>
        <dbReference type="ARBA" id="ARBA00001947"/>
    </source>
</evidence>
<keyword evidence="3 7" id="KW-0378">Hydrolase</keyword>
<accession>A0ABT2TJA4</accession>
<evidence type="ECO:0000256" key="3">
    <source>
        <dbReference type="ARBA" id="ARBA00022801"/>
    </source>
</evidence>
<evidence type="ECO:0000256" key="2">
    <source>
        <dbReference type="ARBA" id="ARBA00022723"/>
    </source>
</evidence>
<feature type="domain" description="DAPG hydrolase PhiG" evidence="6">
    <location>
        <begin position="49"/>
        <end position="269"/>
    </location>
</feature>
<sequence>MSELQRVNVPKGSESKPYFKYFMRNMAPVPQEKLDMLSRGPADTKKALKLDDRAKLFEPGYLPMEVGYAYFDDGSAVVANKTFCRGVTGEMLQWYFAWHPIEPLRYAVWDPFDHYDSVVSDEVLHRLLDPDISIADKCFNSDQLVTESLVMGAPGVPIMIHFRRPSEYGMDDHVLETKQVSFIVCANCEIKTPEGHPDVPVFMLHTARDIEEGCELRSRFWLGCHVINGEAKCMLPPGVRFPEETAKQLLGHNFNEFTNLAAILPELYNENKNKWE</sequence>
<evidence type="ECO:0000313" key="8">
    <source>
        <dbReference type="Proteomes" id="UP001652442"/>
    </source>
</evidence>
<name>A0ABT2TJA4_9FIRM</name>
<gene>
    <name evidence="7" type="ORF">OCV88_08080</name>
</gene>
<dbReference type="Pfam" id="PF18089">
    <property type="entry name" value="DAPG_hydrolase"/>
    <property type="match status" value="1"/>
</dbReference>
<evidence type="ECO:0000259" key="6">
    <source>
        <dbReference type="Pfam" id="PF18089"/>
    </source>
</evidence>
<evidence type="ECO:0000256" key="5">
    <source>
        <dbReference type="ARBA" id="ARBA00023459"/>
    </source>
</evidence>